<dbReference type="InterPro" id="IPR000659">
    <property type="entry name" value="Pyridox_Oxase"/>
</dbReference>
<evidence type="ECO:0000256" key="6">
    <source>
        <dbReference type="HAMAP-Rule" id="MF_01629"/>
    </source>
</evidence>
<dbReference type="UniPathway" id="UPA01068">
    <property type="reaction ID" value="UER00304"/>
</dbReference>
<keyword evidence="11" id="KW-1185">Reference proteome</keyword>
<feature type="binding site" evidence="6 7">
    <location>
        <begin position="63"/>
        <end position="64"/>
    </location>
    <ligand>
        <name>FMN</name>
        <dbReference type="ChEBI" id="CHEBI:58210"/>
    </ligand>
</feature>
<comment type="catalytic activity">
    <reaction evidence="6">
        <text>pyridoxamine 5'-phosphate + O2 + H2O = pyridoxal 5'-phosphate + H2O2 + NH4(+)</text>
        <dbReference type="Rhea" id="RHEA:15817"/>
        <dbReference type="ChEBI" id="CHEBI:15377"/>
        <dbReference type="ChEBI" id="CHEBI:15379"/>
        <dbReference type="ChEBI" id="CHEBI:16240"/>
        <dbReference type="ChEBI" id="CHEBI:28938"/>
        <dbReference type="ChEBI" id="CHEBI:58451"/>
        <dbReference type="ChEBI" id="CHEBI:597326"/>
        <dbReference type="EC" id="1.4.3.5"/>
    </reaction>
</comment>
<comment type="pathway">
    <text evidence="6">Cofactor metabolism; pyridoxal 5'-phosphate salvage; pyridoxal 5'-phosphate from pyridoxamine 5'-phosphate: step 1/1.</text>
</comment>
<keyword evidence="3 6" id="KW-0288">FMN</keyword>
<feature type="binding site" evidence="6 7">
    <location>
        <position position="92"/>
    </location>
    <ligand>
        <name>FMN</name>
        <dbReference type="ChEBI" id="CHEBI:58210"/>
    </ligand>
</feature>
<dbReference type="Proteomes" id="UP000502533">
    <property type="component" value="Chromosome"/>
</dbReference>
<dbReference type="GeneID" id="85022242"/>
<dbReference type="NCBIfam" id="NF004231">
    <property type="entry name" value="PRK05679.1"/>
    <property type="match status" value="1"/>
</dbReference>
<feature type="binding site" evidence="6 7">
    <location>
        <begin position="127"/>
        <end position="128"/>
    </location>
    <ligand>
        <name>FMN</name>
        <dbReference type="ChEBI" id="CHEBI:58210"/>
    </ligand>
</feature>
<evidence type="ECO:0000259" key="8">
    <source>
        <dbReference type="Pfam" id="PF01243"/>
    </source>
</evidence>
<keyword evidence="2 6" id="KW-0285">Flavoprotein</keyword>
<dbReference type="PANTHER" id="PTHR10851">
    <property type="entry name" value="PYRIDOXINE-5-PHOSPHATE OXIDASE"/>
    <property type="match status" value="1"/>
</dbReference>
<feature type="binding site" evidence="6 7">
    <location>
        <position position="174"/>
    </location>
    <ligand>
        <name>FMN</name>
        <dbReference type="ChEBI" id="CHEBI:58210"/>
    </ligand>
</feature>
<comment type="function">
    <text evidence="6">Catalyzes the oxidation of either pyridoxine 5'-phosphate (PNP) or pyridoxamine 5'-phosphate (PMP) into pyridoxal 5'-phosphate (PLP).</text>
</comment>
<dbReference type="EC" id="1.4.3.5" evidence="6"/>
<comment type="pathway">
    <text evidence="6">Cofactor metabolism; pyridoxal 5'-phosphate salvage; pyridoxal 5'-phosphate from pyridoxine 5'-phosphate: step 1/1.</text>
</comment>
<evidence type="ECO:0000259" key="9">
    <source>
        <dbReference type="Pfam" id="PF10590"/>
    </source>
</evidence>
<dbReference type="EMBL" id="CP050139">
    <property type="protein sequence ID" value="QIP35540.1"/>
    <property type="molecule type" value="Genomic_DNA"/>
</dbReference>
<gene>
    <name evidence="6 10" type="primary">pdxH</name>
    <name evidence="10" type="ORF">GWK63_08750</name>
</gene>
<dbReference type="PROSITE" id="PS01064">
    <property type="entry name" value="PYRIDOX_OXIDASE"/>
    <property type="match status" value="1"/>
</dbReference>
<dbReference type="HAMAP" id="MF_01629">
    <property type="entry name" value="PdxH"/>
    <property type="match status" value="1"/>
</dbReference>
<dbReference type="Gene3D" id="2.30.110.10">
    <property type="entry name" value="Electron Transport, Fmn-binding Protein, Chain A"/>
    <property type="match status" value="1"/>
</dbReference>
<keyword evidence="5 6" id="KW-0664">Pyridoxine biosynthesis</keyword>
<dbReference type="NCBIfam" id="TIGR00558">
    <property type="entry name" value="pdxH"/>
    <property type="match status" value="1"/>
</dbReference>
<feature type="binding site" evidence="6">
    <location>
        <begin position="180"/>
        <end position="182"/>
    </location>
    <ligand>
        <name>substrate</name>
    </ligand>
</feature>
<evidence type="ECO:0000256" key="7">
    <source>
        <dbReference type="PIRSR" id="PIRSR000190-2"/>
    </source>
</evidence>
<feature type="domain" description="Pyridoxine 5'-phosphate oxidase dimerisation C-terminal" evidence="9">
    <location>
        <begin position="161"/>
        <end position="203"/>
    </location>
</feature>
<reference evidence="10 11" key="1">
    <citation type="submission" date="2020-03" db="EMBL/GenBank/DDBJ databases">
        <title>Isolation of cellulose-producing strains, genome characterization and application of the synthesized cellulose films as an economical and sustainable material for piezoelectric sensor construction.</title>
        <authorList>
            <person name="Mangayil R.K."/>
        </authorList>
    </citation>
    <scope>NUCLEOTIDE SEQUENCE [LARGE SCALE GENOMIC DNA]</scope>
    <source>
        <strain evidence="10 11">ENS 9a1a</strain>
    </source>
</reference>
<dbReference type="InterPro" id="IPR012349">
    <property type="entry name" value="Split_barrel_FMN-bd"/>
</dbReference>
<name>A0A181CB58_9PROT</name>
<dbReference type="SUPFAM" id="SSF50475">
    <property type="entry name" value="FMN-binding split barrel"/>
    <property type="match status" value="1"/>
</dbReference>
<dbReference type="GO" id="GO:0010181">
    <property type="term" value="F:FMN binding"/>
    <property type="evidence" value="ECO:0007669"/>
    <property type="project" value="UniProtKB-UniRule"/>
</dbReference>
<evidence type="ECO:0000256" key="3">
    <source>
        <dbReference type="ARBA" id="ARBA00022643"/>
    </source>
</evidence>
<feature type="binding site" evidence="6 7">
    <location>
        <position position="184"/>
    </location>
    <ligand>
        <name>FMN</name>
        <dbReference type="ChEBI" id="CHEBI:58210"/>
    </ligand>
</feature>
<dbReference type="RefSeq" id="WP_007400484.1">
    <property type="nucleotide sequence ID" value="NZ_CALMTF010000087.1"/>
</dbReference>
<comment type="cofactor">
    <cofactor evidence="6 7">
        <name>FMN</name>
        <dbReference type="ChEBI" id="CHEBI:58210"/>
    </cofactor>
    <text evidence="6 7">Binds 1 FMN per subunit.</text>
</comment>
<dbReference type="InterPro" id="IPR019740">
    <property type="entry name" value="Pyridox_Oxase_CS"/>
</dbReference>
<dbReference type="Pfam" id="PF01243">
    <property type="entry name" value="PNPOx_N"/>
    <property type="match status" value="1"/>
</dbReference>
<comment type="catalytic activity">
    <reaction evidence="6">
        <text>pyridoxine 5'-phosphate + O2 = pyridoxal 5'-phosphate + H2O2</text>
        <dbReference type="Rhea" id="RHEA:15149"/>
        <dbReference type="ChEBI" id="CHEBI:15379"/>
        <dbReference type="ChEBI" id="CHEBI:16240"/>
        <dbReference type="ChEBI" id="CHEBI:58589"/>
        <dbReference type="ChEBI" id="CHEBI:597326"/>
        <dbReference type="EC" id="1.4.3.5"/>
    </reaction>
</comment>
<dbReference type="GO" id="GO:0008615">
    <property type="term" value="P:pyridoxine biosynthetic process"/>
    <property type="evidence" value="ECO:0007669"/>
    <property type="project" value="UniProtKB-UniRule"/>
</dbReference>
<evidence type="ECO:0000256" key="1">
    <source>
        <dbReference type="ARBA" id="ARBA00007301"/>
    </source>
</evidence>
<dbReference type="GO" id="GO:0004733">
    <property type="term" value="F:pyridoxamine phosphate oxidase activity"/>
    <property type="evidence" value="ECO:0007669"/>
    <property type="project" value="UniProtKB-UniRule"/>
</dbReference>
<evidence type="ECO:0000256" key="5">
    <source>
        <dbReference type="ARBA" id="ARBA00023096"/>
    </source>
</evidence>
<sequence>MTLPLIALDADPFTLFETWMADATAHEPNDPNAMALATATPDGRPSVRMILLKGADRRGFVFYTNLNSRKAGELAANPQAALLFHWKSIRRQIRIEGPVEPVTPAEADAYFASRSRISRLGAIASNQSHPLADRAVFETAVAELEARYPEPDAVIPRPANWSGFRLVPRHFEFWQDRPYRLHDRVVWDREGTDGTWSSERLYP</sequence>
<comment type="similarity">
    <text evidence="1 6">Belongs to the pyridoxamine 5'-phosphate oxidase family.</text>
</comment>
<feature type="binding site" evidence="6 7">
    <location>
        <position position="70"/>
    </location>
    <ligand>
        <name>FMN</name>
        <dbReference type="ChEBI" id="CHEBI:58210"/>
    </ligand>
</feature>
<dbReference type="InterPro" id="IPR019576">
    <property type="entry name" value="Pyridoxamine_oxidase_dimer_C"/>
</dbReference>
<accession>A0A181CB58</accession>
<organism evidence="10 11">
    <name type="scientific">Komagataeibacter rhaeticus</name>
    <dbReference type="NCBI Taxonomy" id="215221"/>
    <lineage>
        <taxon>Bacteria</taxon>
        <taxon>Pseudomonadati</taxon>
        <taxon>Pseudomonadota</taxon>
        <taxon>Alphaproteobacteria</taxon>
        <taxon>Acetobacterales</taxon>
        <taxon>Acetobacteraceae</taxon>
        <taxon>Komagataeibacter</taxon>
    </lineage>
</organism>
<dbReference type="AlphaFoldDB" id="A0A181CB58"/>
<dbReference type="PANTHER" id="PTHR10851:SF0">
    <property type="entry name" value="PYRIDOXINE-5'-PHOSPHATE OXIDASE"/>
    <property type="match status" value="1"/>
</dbReference>
<feature type="binding site" evidence="6">
    <location>
        <position position="118"/>
    </location>
    <ligand>
        <name>substrate</name>
    </ligand>
</feature>
<proteinExistence type="inferred from homology"/>
<feature type="binding site" evidence="6">
    <location>
        <position position="53"/>
    </location>
    <ligand>
        <name>substrate</name>
    </ligand>
</feature>
<comment type="subunit">
    <text evidence="6">Homodimer.</text>
</comment>
<keyword evidence="4 6" id="KW-0560">Oxidoreductase</keyword>
<evidence type="ECO:0000313" key="11">
    <source>
        <dbReference type="Proteomes" id="UP000502533"/>
    </source>
</evidence>
<feature type="binding site" evidence="6">
    <location>
        <position position="110"/>
    </location>
    <ligand>
        <name>substrate</name>
    </ligand>
</feature>
<protein>
    <recommendedName>
        <fullName evidence="6">Pyridoxine/pyridoxamine 5'-phosphate oxidase</fullName>
        <ecNumber evidence="6">1.4.3.5</ecNumber>
    </recommendedName>
    <alternativeName>
        <fullName evidence="6">PNP/PMP oxidase</fullName>
        <shortName evidence="6">PNPOx</shortName>
    </alternativeName>
    <alternativeName>
        <fullName evidence="6">Pyridoxal 5'-phosphate synthase</fullName>
    </alternativeName>
</protein>
<dbReference type="Pfam" id="PF10590">
    <property type="entry name" value="PNP_phzG_C"/>
    <property type="match status" value="1"/>
</dbReference>
<feature type="domain" description="Pyridoxamine 5'-phosphate oxidase N-terminal" evidence="8">
    <location>
        <begin position="24"/>
        <end position="146"/>
    </location>
</feature>
<feature type="binding site" evidence="6 7">
    <location>
        <begin position="48"/>
        <end position="53"/>
    </location>
    <ligand>
        <name>FMN</name>
        <dbReference type="ChEBI" id="CHEBI:58210"/>
    </ligand>
</feature>
<feature type="binding site" evidence="6 7">
    <location>
        <position position="69"/>
    </location>
    <ligand>
        <name>FMN</name>
        <dbReference type="ChEBI" id="CHEBI:58210"/>
    </ligand>
</feature>
<dbReference type="KEGG" id="kre:GWK63_08750"/>
<evidence type="ECO:0000313" key="10">
    <source>
        <dbReference type="EMBL" id="QIP35540.1"/>
    </source>
</evidence>
<evidence type="ECO:0000256" key="4">
    <source>
        <dbReference type="ARBA" id="ARBA00023002"/>
    </source>
</evidence>
<dbReference type="PIRSF" id="PIRSF000190">
    <property type="entry name" value="Pyd_amn-ph_oxd"/>
    <property type="match status" value="1"/>
</dbReference>
<feature type="binding site" evidence="6">
    <location>
        <position position="114"/>
    </location>
    <ligand>
        <name>substrate</name>
    </ligand>
</feature>
<evidence type="ECO:0000256" key="2">
    <source>
        <dbReference type="ARBA" id="ARBA00022630"/>
    </source>
</evidence>
<dbReference type="InterPro" id="IPR011576">
    <property type="entry name" value="Pyridox_Oxase_N"/>
</dbReference>